<dbReference type="PROSITE" id="PS50294">
    <property type="entry name" value="WD_REPEATS_REGION"/>
    <property type="match status" value="2"/>
</dbReference>
<keyword evidence="5" id="KW-0560">Oxidoreductase</keyword>
<dbReference type="InterPro" id="IPR051488">
    <property type="entry name" value="WD_repeat_striatin"/>
</dbReference>
<dbReference type="GO" id="GO:0051213">
    <property type="term" value="F:dioxygenase activity"/>
    <property type="evidence" value="ECO:0007669"/>
    <property type="project" value="UniProtKB-KW"/>
</dbReference>
<dbReference type="PANTHER" id="PTHR15653">
    <property type="entry name" value="STRIATIN"/>
    <property type="match status" value="1"/>
</dbReference>
<dbReference type="PANTHER" id="PTHR15653:SF0">
    <property type="entry name" value="CONNECTOR OF KINASE TO AP-1, ISOFORM E"/>
    <property type="match status" value="1"/>
</dbReference>
<accession>A0A9W8CYC1</accession>
<organism evidence="5 6">
    <name type="scientific">Coemansia biformis</name>
    <dbReference type="NCBI Taxonomy" id="1286918"/>
    <lineage>
        <taxon>Eukaryota</taxon>
        <taxon>Fungi</taxon>
        <taxon>Fungi incertae sedis</taxon>
        <taxon>Zoopagomycota</taxon>
        <taxon>Kickxellomycotina</taxon>
        <taxon>Kickxellomycetes</taxon>
        <taxon>Kickxellales</taxon>
        <taxon>Kickxellaceae</taxon>
        <taxon>Coemansia</taxon>
    </lineage>
</organism>
<keyword evidence="6" id="KW-1185">Reference proteome</keyword>
<feature type="compositionally biased region" description="Polar residues" evidence="4">
    <location>
        <begin position="130"/>
        <end position="139"/>
    </location>
</feature>
<dbReference type="AlphaFoldDB" id="A0A9W8CYC1"/>
<dbReference type="InterPro" id="IPR015943">
    <property type="entry name" value="WD40/YVTN_repeat-like_dom_sf"/>
</dbReference>
<dbReference type="SMART" id="SM00320">
    <property type="entry name" value="WD40"/>
    <property type="match status" value="7"/>
</dbReference>
<keyword evidence="1 3" id="KW-0853">WD repeat</keyword>
<evidence type="ECO:0000256" key="2">
    <source>
        <dbReference type="ARBA" id="ARBA00022737"/>
    </source>
</evidence>
<dbReference type="InterPro" id="IPR019775">
    <property type="entry name" value="WD40_repeat_CS"/>
</dbReference>
<sequence length="532" mass="56823">MAVAQSHELVEQQHQQHHQQQQPHKLNGIIETDATDHSSAGEPLNLVSSQMPIRPGAAAATVAESAERMLDTLNRHDESQGTSAGEAASGADQKELLHSQPDTRPIRSISSRRRRLSNQQQETVARPSSVAASKRSSGVPNGRELTWSQDMGAATDSMRRLAVDEVDSVRLKRGPCMWEVRKTFAGHLDCVRSISMLNGGSGTQLVSGSDDGTVMVWDMDHGDKQRARRKGVMSLGHVSPVTIFRGHLAAVTCVAAADDYQYAYSAGLDSSIKEWQLDGSSENINSSFPVREFAGHSDAVWGLVLAPRRELLASVSADGTCKLWRLAGGKAEPRLSLLQGHTSRHETAQPAIPTSVSFAGDDPTHIAIGYDTGNIELRDLTTGGVAATLWKRDDGARMLLGSPLPRVTKVVCHSDSGNIVAAASTSGWVHLYDARLSKALVYPGIAAYPQAGVVATALALGRDKEIITGGSNGVVKWWDWRKALNSLCEVNAHEQKASEGVCAVVHGVDGHGTPLVVSAGADGLAKLYQSTV</sequence>
<feature type="region of interest" description="Disordered" evidence="4">
    <location>
        <begin position="1"/>
        <end position="23"/>
    </location>
</feature>
<protein>
    <submittedName>
        <fullName evidence="5">1,2-dihydroxy-3-keto-5-methylthiopentene dioxygenase</fullName>
    </submittedName>
</protein>
<proteinExistence type="predicted"/>
<reference evidence="5" key="1">
    <citation type="submission" date="2022-07" db="EMBL/GenBank/DDBJ databases">
        <title>Phylogenomic reconstructions and comparative analyses of Kickxellomycotina fungi.</title>
        <authorList>
            <person name="Reynolds N.K."/>
            <person name="Stajich J.E."/>
            <person name="Barry K."/>
            <person name="Grigoriev I.V."/>
            <person name="Crous P."/>
            <person name="Smith M.E."/>
        </authorList>
    </citation>
    <scope>NUCLEOTIDE SEQUENCE</scope>
    <source>
        <strain evidence="5">BCRC 34381</strain>
    </source>
</reference>
<dbReference type="PRINTS" id="PR00320">
    <property type="entry name" value="GPROTEINBRPT"/>
</dbReference>
<dbReference type="EMBL" id="JANBOI010000688">
    <property type="protein sequence ID" value="KAJ1729024.1"/>
    <property type="molecule type" value="Genomic_DNA"/>
</dbReference>
<dbReference type="InterPro" id="IPR001680">
    <property type="entry name" value="WD40_rpt"/>
</dbReference>
<dbReference type="SUPFAM" id="SSF50978">
    <property type="entry name" value="WD40 repeat-like"/>
    <property type="match status" value="1"/>
</dbReference>
<evidence type="ECO:0000313" key="6">
    <source>
        <dbReference type="Proteomes" id="UP001143981"/>
    </source>
</evidence>
<evidence type="ECO:0000256" key="1">
    <source>
        <dbReference type="ARBA" id="ARBA00022574"/>
    </source>
</evidence>
<evidence type="ECO:0000256" key="4">
    <source>
        <dbReference type="SAM" id="MobiDB-lite"/>
    </source>
</evidence>
<name>A0A9W8CYC1_9FUNG</name>
<comment type="caution">
    <text evidence="5">The sequence shown here is derived from an EMBL/GenBank/DDBJ whole genome shotgun (WGS) entry which is preliminary data.</text>
</comment>
<evidence type="ECO:0000256" key="3">
    <source>
        <dbReference type="PROSITE-ProRule" id="PRU00221"/>
    </source>
</evidence>
<dbReference type="PROSITE" id="PS00678">
    <property type="entry name" value="WD_REPEATS_1"/>
    <property type="match status" value="1"/>
</dbReference>
<dbReference type="Pfam" id="PF00400">
    <property type="entry name" value="WD40"/>
    <property type="match status" value="3"/>
</dbReference>
<keyword evidence="2" id="KW-0677">Repeat</keyword>
<dbReference type="InterPro" id="IPR036322">
    <property type="entry name" value="WD40_repeat_dom_sf"/>
</dbReference>
<dbReference type="InterPro" id="IPR020472">
    <property type="entry name" value="WD40_PAC1"/>
</dbReference>
<gene>
    <name evidence="5" type="primary">ADI1_1</name>
    <name evidence="5" type="ORF">LPJ61_003724</name>
</gene>
<feature type="repeat" description="WD" evidence="3">
    <location>
        <begin position="184"/>
        <end position="227"/>
    </location>
</feature>
<dbReference type="Gene3D" id="2.130.10.10">
    <property type="entry name" value="YVTN repeat-like/Quinoprotein amine dehydrogenase"/>
    <property type="match status" value="3"/>
</dbReference>
<feature type="repeat" description="WD" evidence="3">
    <location>
        <begin position="293"/>
        <end position="334"/>
    </location>
</feature>
<evidence type="ECO:0000313" key="5">
    <source>
        <dbReference type="EMBL" id="KAJ1729024.1"/>
    </source>
</evidence>
<feature type="repeat" description="WD" evidence="3">
    <location>
        <begin position="244"/>
        <end position="285"/>
    </location>
</feature>
<dbReference type="PROSITE" id="PS50082">
    <property type="entry name" value="WD_REPEATS_2"/>
    <property type="match status" value="3"/>
</dbReference>
<feature type="region of interest" description="Disordered" evidence="4">
    <location>
        <begin position="76"/>
        <end position="148"/>
    </location>
</feature>
<dbReference type="Proteomes" id="UP001143981">
    <property type="component" value="Unassembled WGS sequence"/>
</dbReference>
<dbReference type="OrthoDB" id="45256at2759"/>
<keyword evidence="5" id="KW-0223">Dioxygenase</keyword>